<dbReference type="SUPFAM" id="SSF53850">
    <property type="entry name" value="Periplasmic binding protein-like II"/>
    <property type="match status" value="1"/>
</dbReference>
<evidence type="ECO:0000313" key="6">
    <source>
        <dbReference type="EMBL" id="MFC6761901.1"/>
    </source>
</evidence>
<dbReference type="PANTHER" id="PTHR30024:SF43">
    <property type="entry name" value="BLL4572 PROTEIN"/>
    <property type="match status" value="1"/>
</dbReference>
<dbReference type="Pfam" id="PF13379">
    <property type="entry name" value="NMT1_2"/>
    <property type="match status" value="1"/>
</dbReference>
<comment type="caution">
    <text evidence="6">The sequence shown here is derived from an EMBL/GenBank/DDBJ whole genome shotgun (WGS) entry which is preliminary data.</text>
</comment>
<dbReference type="CDD" id="cd13553">
    <property type="entry name" value="PBP2_NrtA_CpmA_like"/>
    <property type="match status" value="1"/>
</dbReference>
<keyword evidence="2" id="KW-0813">Transport</keyword>
<gene>
    <name evidence="6" type="ORF">ACFQFQ_24265</name>
</gene>
<reference evidence="7" key="1">
    <citation type="journal article" date="2019" name="Int. J. Syst. Evol. Microbiol.">
        <title>The Global Catalogue of Microorganisms (GCM) 10K type strain sequencing project: providing services to taxonomists for standard genome sequencing and annotation.</title>
        <authorList>
            <consortium name="The Broad Institute Genomics Platform"/>
            <consortium name="The Broad Institute Genome Sequencing Center for Infectious Disease"/>
            <person name="Wu L."/>
            <person name="Ma J."/>
        </authorList>
    </citation>
    <scope>NUCLEOTIDE SEQUENCE [LARGE SCALE GENOMIC DNA]</scope>
    <source>
        <strain evidence="7">CCUG 66188</strain>
    </source>
</reference>
<protein>
    <submittedName>
        <fullName evidence="6">ABC transporter substrate-binding protein</fullName>
    </submittedName>
</protein>
<evidence type="ECO:0000313" key="7">
    <source>
        <dbReference type="Proteomes" id="UP001596353"/>
    </source>
</evidence>
<evidence type="ECO:0000256" key="3">
    <source>
        <dbReference type="ARBA" id="ARBA00022475"/>
    </source>
</evidence>
<proteinExistence type="predicted"/>
<keyword evidence="7" id="KW-1185">Reference proteome</keyword>
<organism evidence="6 7">
    <name type="scientific">Sulfitobacter porphyrae</name>
    <dbReference type="NCBI Taxonomy" id="1246864"/>
    <lineage>
        <taxon>Bacteria</taxon>
        <taxon>Pseudomonadati</taxon>
        <taxon>Pseudomonadota</taxon>
        <taxon>Alphaproteobacteria</taxon>
        <taxon>Rhodobacterales</taxon>
        <taxon>Roseobacteraceae</taxon>
        <taxon>Sulfitobacter</taxon>
    </lineage>
</organism>
<evidence type="ECO:0000256" key="5">
    <source>
        <dbReference type="ARBA" id="ARBA00023136"/>
    </source>
</evidence>
<evidence type="ECO:0000256" key="1">
    <source>
        <dbReference type="ARBA" id="ARBA00004308"/>
    </source>
</evidence>
<sequence length="368" mass="38733">MTAKLPVAFLPLIDAAPLIVAVELGFDRDEGIALDLRRAHSWSSLRDMVSFGQVTAAQMLAPMPVATALGLVGTGAALASVAVLSTNGEVIGVSNAMAQRIRDTGYSFGAGFGDARAAGQALIAAADGPLRIGVPFPFSMHAELLYHWLTALGLPAPAAVDIRTVPPPLMASALAAGELDAFCVGEPWGSMAVETNAGALLLPGSAIWPGAPEKVLGVRADLADASPEPLRAMIRALWRAGEWLSDPQSRTTACAFLSRRDYVDVPAEMIDRALSGHLTLTSRGDSRIVPDFVGFAQNTPQQDHAAWIAGRLAARLGLDRATARQAAIATWRTDLHDTALRAIPGYSPRADAMTHSFDGQEFSPSLQE</sequence>
<comment type="subcellular location">
    <subcellularLocation>
        <location evidence="1">Endomembrane system</location>
    </subcellularLocation>
</comment>
<keyword evidence="4" id="KW-0997">Cell inner membrane</keyword>
<keyword evidence="5" id="KW-0472">Membrane</keyword>
<accession>A0ABW2B8J0</accession>
<dbReference type="Gene3D" id="3.40.190.10">
    <property type="entry name" value="Periplasmic binding protein-like II"/>
    <property type="match status" value="2"/>
</dbReference>
<dbReference type="Proteomes" id="UP001596353">
    <property type="component" value="Unassembled WGS sequence"/>
</dbReference>
<dbReference type="EMBL" id="JBHSWG010000003">
    <property type="protein sequence ID" value="MFC6761901.1"/>
    <property type="molecule type" value="Genomic_DNA"/>
</dbReference>
<evidence type="ECO:0000256" key="2">
    <source>
        <dbReference type="ARBA" id="ARBA00022448"/>
    </source>
</evidence>
<keyword evidence="3" id="KW-1003">Cell membrane</keyword>
<dbReference type="InterPro" id="IPR044527">
    <property type="entry name" value="NrtA/CpmA_ABC-bd_dom"/>
</dbReference>
<dbReference type="PANTHER" id="PTHR30024">
    <property type="entry name" value="ALIPHATIC SULFONATES-BINDING PROTEIN-RELATED"/>
    <property type="match status" value="1"/>
</dbReference>
<name>A0ABW2B8J0_9RHOB</name>
<evidence type="ECO:0000256" key="4">
    <source>
        <dbReference type="ARBA" id="ARBA00022519"/>
    </source>
</evidence>